<keyword evidence="2" id="KW-1133">Transmembrane helix</keyword>
<organism evidence="3 5">
    <name type="scientific">Toxocara canis</name>
    <name type="common">Canine roundworm</name>
    <dbReference type="NCBI Taxonomy" id="6265"/>
    <lineage>
        <taxon>Eukaryota</taxon>
        <taxon>Metazoa</taxon>
        <taxon>Ecdysozoa</taxon>
        <taxon>Nematoda</taxon>
        <taxon>Chromadorea</taxon>
        <taxon>Rhabditida</taxon>
        <taxon>Spirurina</taxon>
        <taxon>Ascaridomorpha</taxon>
        <taxon>Ascaridoidea</taxon>
        <taxon>Toxocaridae</taxon>
        <taxon>Toxocara</taxon>
    </lineage>
</organism>
<protein>
    <submittedName>
        <fullName evidence="3">Uncharacterized protein</fullName>
    </submittedName>
</protein>
<dbReference type="EMBL" id="JPKZ01001696">
    <property type="protein sequence ID" value="KHN80663.1"/>
    <property type="molecule type" value="Genomic_DNA"/>
</dbReference>
<keyword evidence="2" id="KW-0472">Membrane</keyword>
<dbReference type="Proteomes" id="UP000031036">
    <property type="component" value="Unassembled WGS sequence"/>
</dbReference>
<accession>A0A0B2VGK7</accession>
<evidence type="ECO:0000313" key="3">
    <source>
        <dbReference type="EMBL" id="KHN80663.1"/>
    </source>
</evidence>
<sequence>MTNEEEDECPTFLWYFVASFGYTILILIILIAYLIMYSSHFMWALKKRKEPKLKKKRDKTSKTTSKDSKESENKDDKGTESKGSKESPKDGEESDKPGVSPAK</sequence>
<reference evidence="4" key="2">
    <citation type="submission" date="2018-11" db="EMBL/GenBank/DDBJ databases">
        <authorList>
            <consortium name="Pathogen Informatics"/>
        </authorList>
    </citation>
    <scope>NUCLEOTIDE SEQUENCE [LARGE SCALE GENOMIC DNA]</scope>
</reference>
<gene>
    <name evidence="3" type="ORF">Tcan_07156</name>
    <name evidence="4" type="ORF">TCNE_LOCUS1938</name>
</gene>
<keyword evidence="2" id="KW-0812">Transmembrane</keyword>
<dbReference type="AlphaFoldDB" id="A0A0B2VGK7"/>
<feature type="transmembrane region" description="Helical" evidence="2">
    <location>
        <begin position="12"/>
        <end position="45"/>
    </location>
</feature>
<keyword evidence="5" id="KW-1185">Reference proteome</keyword>
<evidence type="ECO:0000313" key="5">
    <source>
        <dbReference type="Proteomes" id="UP000031036"/>
    </source>
</evidence>
<evidence type="ECO:0000256" key="2">
    <source>
        <dbReference type="SAM" id="Phobius"/>
    </source>
</evidence>
<name>A0A0B2VGK7_TOXCA</name>
<evidence type="ECO:0000256" key="1">
    <source>
        <dbReference type="SAM" id="MobiDB-lite"/>
    </source>
</evidence>
<reference evidence="3 5" key="1">
    <citation type="submission" date="2014-11" db="EMBL/GenBank/DDBJ databases">
        <title>Genetic blueprint of the zoonotic pathogen Toxocara canis.</title>
        <authorList>
            <person name="Zhu X.-Q."/>
            <person name="Korhonen P.K."/>
            <person name="Cai H."/>
            <person name="Young N.D."/>
            <person name="Nejsum P."/>
            <person name="von Samson-Himmelstjerna G."/>
            <person name="Boag P.R."/>
            <person name="Tan P."/>
            <person name="Li Q."/>
            <person name="Min J."/>
            <person name="Yang Y."/>
            <person name="Wang X."/>
            <person name="Fang X."/>
            <person name="Hall R.S."/>
            <person name="Hofmann A."/>
            <person name="Sternberg P.W."/>
            <person name="Jex A.R."/>
            <person name="Gasser R.B."/>
        </authorList>
    </citation>
    <scope>NUCLEOTIDE SEQUENCE [LARGE SCALE GENOMIC DNA]</scope>
    <source>
        <strain evidence="3">PN_DK_2014</strain>
    </source>
</reference>
<feature type="compositionally biased region" description="Basic residues" evidence="1">
    <location>
        <begin position="49"/>
        <end position="59"/>
    </location>
</feature>
<proteinExistence type="predicted"/>
<evidence type="ECO:0000313" key="4">
    <source>
        <dbReference type="EMBL" id="VDM27114.1"/>
    </source>
</evidence>
<feature type="region of interest" description="Disordered" evidence="1">
    <location>
        <begin position="49"/>
        <end position="103"/>
    </location>
</feature>
<feature type="compositionally biased region" description="Basic and acidic residues" evidence="1">
    <location>
        <begin position="60"/>
        <end position="96"/>
    </location>
</feature>
<dbReference type="EMBL" id="UYWY01001691">
    <property type="protein sequence ID" value="VDM27114.1"/>
    <property type="molecule type" value="Genomic_DNA"/>
</dbReference>